<organism evidence="5 6">
    <name type="scientific">Gimesia panareensis</name>
    <dbReference type="NCBI Taxonomy" id="2527978"/>
    <lineage>
        <taxon>Bacteria</taxon>
        <taxon>Pseudomonadati</taxon>
        <taxon>Planctomycetota</taxon>
        <taxon>Planctomycetia</taxon>
        <taxon>Planctomycetales</taxon>
        <taxon>Planctomycetaceae</taxon>
        <taxon>Gimesia</taxon>
    </lineage>
</organism>
<gene>
    <name evidence="5" type="ORF">Enr10x_45330</name>
</gene>
<dbReference type="Gene3D" id="3.60.21.10">
    <property type="match status" value="1"/>
</dbReference>
<dbReference type="GO" id="GO:0016787">
    <property type="term" value="F:hydrolase activity"/>
    <property type="evidence" value="ECO:0007669"/>
    <property type="project" value="InterPro"/>
</dbReference>
<feature type="domain" description="Calcineurin-like phosphoesterase C-terminal" evidence="3">
    <location>
        <begin position="359"/>
        <end position="520"/>
    </location>
</feature>
<dbReference type="Pfam" id="PF16371">
    <property type="entry name" value="MetallophosN"/>
    <property type="match status" value="1"/>
</dbReference>
<dbReference type="PANTHER" id="PTHR43143">
    <property type="entry name" value="METALLOPHOSPHOESTERASE, CALCINEURIN SUPERFAMILY"/>
    <property type="match status" value="1"/>
</dbReference>
<accession>A0A517QC28</accession>
<dbReference type="InterPro" id="IPR004843">
    <property type="entry name" value="Calcineurin-like_PHP"/>
</dbReference>
<evidence type="ECO:0000313" key="5">
    <source>
        <dbReference type="EMBL" id="QDT29184.1"/>
    </source>
</evidence>
<dbReference type="InterPro" id="IPR029052">
    <property type="entry name" value="Metallo-depent_PP-like"/>
</dbReference>
<dbReference type="InterPro" id="IPR032288">
    <property type="entry name" value="Metallophos_C"/>
</dbReference>
<dbReference type="RefSeq" id="WP_145451386.1">
    <property type="nucleotide sequence ID" value="NZ_CP037421.1"/>
</dbReference>
<sequence length="547" mass="61281" precursor="true">MSRLSMTKLLLAVLLVFSQQGQSQAESKTAEKTATGVVFHDANQNRKFDAGEKVLPNVCVSNGLKVVRTDENGKYELPVTDDTILFVIKPKNWRTPLSKNLTPEFYYIHKPKGSPKFKYAGVEPTGPLPESVNFPLYPQKEPGQFRAIFFGDPQPRDQKEIDYIAHDVIEDLVGTDASFGVTLGDILFDDLSLFESQARGVALLGIPWYNVIGNHDINYDAPNDKLSDETFERAFGPSYYSFDYGTVHFIVLDDIEWIVSEENKAKNKKKKGHYQGGLGKEQIEFVKNDLQQIPEDQLVVLMMHIPLVGVEDRQDLYRLIEKRPFCMSISGHTHHHEHRFITKEDGWRGPKPHHHIINVTVSGSWWSGAPDERGIPHTMMADGAPNGYSIITFDGQEYNLDYRAAGRSAKYQMNIIAPEAVTVDQVGETDVMVNVFNGSEKSTVEMQIGPSGSWAPMERIVAIDPSFKKLSEAENGVDGKTYRDLPKPKTSTHLWQAKLPDGLKPGTYLIRVRTVEMDGDEHLGGRVIRVLPAKPAEKTAATAVTEK</sequence>
<feature type="domain" description="Calcineurin-like phosphoesterase" evidence="2">
    <location>
        <begin position="167"/>
        <end position="335"/>
    </location>
</feature>
<evidence type="ECO:0000259" key="3">
    <source>
        <dbReference type="Pfam" id="PF16370"/>
    </source>
</evidence>
<dbReference type="Gene3D" id="2.60.40.10">
    <property type="entry name" value="Immunoglobulins"/>
    <property type="match status" value="1"/>
</dbReference>
<reference evidence="5 6" key="1">
    <citation type="submission" date="2019-03" db="EMBL/GenBank/DDBJ databases">
        <title>Deep-cultivation of Planctomycetes and their phenomic and genomic characterization uncovers novel biology.</title>
        <authorList>
            <person name="Wiegand S."/>
            <person name="Jogler M."/>
            <person name="Boedeker C."/>
            <person name="Pinto D."/>
            <person name="Vollmers J."/>
            <person name="Rivas-Marin E."/>
            <person name="Kohn T."/>
            <person name="Peeters S.H."/>
            <person name="Heuer A."/>
            <person name="Rast P."/>
            <person name="Oberbeckmann S."/>
            <person name="Bunk B."/>
            <person name="Jeske O."/>
            <person name="Meyerdierks A."/>
            <person name="Storesund J.E."/>
            <person name="Kallscheuer N."/>
            <person name="Luecker S."/>
            <person name="Lage O.M."/>
            <person name="Pohl T."/>
            <person name="Merkel B.J."/>
            <person name="Hornburger P."/>
            <person name="Mueller R.-W."/>
            <person name="Bruemmer F."/>
            <person name="Labrenz M."/>
            <person name="Spormann A.M."/>
            <person name="Op den Camp H."/>
            <person name="Overmann J."/>
            <person name="Amann R."/>
            <person name="Jetten M.S.M."/>
            <person name="Mascher T."/>
            <person name="Medema M.H."/>
            <person name="Devos D.P."/>
            <person name="Kaster A.-K."/>
            <person name="Ovreas L."/>
            <person name="Rohde M."/>
            <person name="Galperin M.Y."/>
            <person name="Jogler C."/>
        </authorList>
    </citation>
    <scope>NUCLEOTIDE SEQUENCE [LARGE SCALE GENOMIC DNA]</scope>
    <source>
        <strain evidence="5 6">Enr10</strain>
    </source>
</reference>
<evidence type="ECO:0000256" key="1">
    <source>
        <dbReference type="SAM" id="SignalP"/>
    </source>
</evidence>
<dbReference type="Proteomes" id="UP000315647">
    <property type="component" value="Chromosome"/>
</dbReference>
<name>A0A517QC28_9PLAN</name>
<dbReference type="Pfam" id="PF00149">
    <property type="entry name" value="Metallophos"/>
    <property type="match status" value="1"/>
</dbReference>
<evidence type="ECO:0000259" key="4">
    <source>
        <dbReference type="Pfam" id="PF16371"/>
    </source>
</evidence>
<dbReference type="SUPFAM" id="SSF56300">
    <property type="entry name" value="Metallo-dependent phosphatases"/>
    <property type="match status" value="1"/>
</dbReference>
<keyword evidence="6" id="KW-1185">Reference proteome</keyword>
<protein>
    <submittedName>
        <fullName evidence="5">Calcineurin-like phosphoesterase</fullName>
    </submittedName>
</protein>
<evidence type="ECO:0000313" key="6">
    <source>
        <dbReference type="Proteomes" id="UP000315647"/>
    </source>
</evidence>
<keyword evidence="1" id="KW-0732">Signal</keyword>
<feature type="signal peptide" evidence="1">
    <location>
        <begin position="1"/>
        <end position="25"/>
    </location>
</feature>
<proteinExistence type="predicted"/>
<dbReference type="InterPro" id="IPR013783">
    <property type="entry name" value="Ig-like_fold"/>
</dbReference>
<feature type="chain" id="PRO_5021893697" evidence="1">
    <location>
        <begin position="26"/>
        <end position="547"/>
    </location>
</feature>
<dbReference type="InterPro" id="IPR051918">
    <property type="entry name" value="STPP_CPPED1"/>
</dbReference>
<evidence type="ECO:0000259" key="2">
    <source>
        <dbReference type="Pfam" id="PF00149"/>
    </source>
</evidence>
<dbReference type="Pfam" id="PF16370">
    <property type="entry name" value="MetallophosC"/>
    <property type="match status" value="1"/>
</dbReference>
<feature type="domain" description="Calcineurin-like phosphoesterase N-terminal" evidence="4">
    <location>
        <begin position="50"/>
        <end position="113"/>
    </location>
</feature>
<dbReference type="InterPro" id="IPR032285">
    <property type="entry name" value="Metallophos_N"/>
</dbReference>
<dbReference type="AlphaFoldDB" id="A0A517QC28"/>
<dbReference type="PANTHER" id="PTHR43143:SF6">
    <property type="entry name" value="BLL3016 PROTEIN"/>
    <property type="match status" value="1"/>
</dbReference>
<dbReference type="EMBL" id="CP037421">
    <property type="protein sequence ID" value="QDT29184.1"/>
    <property type="molecule type" value="Genomic_DNA"/>
</dbReference>